<dbReference type="Proteomes" id="UP000030401">
    <property type="component" value="Unassembled WGS sequence"/>
</dbReference>
<proteinExistence type="predicted"/>
<name>A0A0A5HZZ2_9BACI</name>
<comment type="caution">
    <text evidence="1">The sequence shown here is derived from an EMBL/GenBank/DDBJ whole genome shotgun (WGS) entry which is preliminary data.</text>
</comment>
<keyword evidence="2" id="KW-1185">Reference proteome</keyword>
<organism evidence="1 2">
    <name type="scientific">Pontibacillus litoralis JSM 072002</name>
    <dbReference type="NCBI Taxonomy" id="1385512"/>
    <lineage>
        <taxon>Bacteria</taxon>
        <taxon>Bacillati</taxon>
        <taxon>Bacillota</taxon>
        <taxon>Bacilli</taxon>
        <taxon>Bacillales</taxon>
        <taxon>Bacillaceae</taxon>
        <taxon>Pontibacillus</taxon>
    </lineage>
</organism>
<sequence>MNLMKLEMMNATERVAEALKTRGVFLKEKGSIITLTKENTESDIKQVRMLLDKLNIPTLWKSNDSFEVLVNRLPIAAMKSIMHEKGRPFPVQMQDYQFKWRSFAQRRFGIKVNALDLDANMAMFVKSLNLAGITTLAGCNGHHRYSPKVQLSGVYQGMWFSIIQQLYFADLSLRYKWDVHLGVESGALIVAKKPREEKWDMNLIYQDTVQMASALQKHAKEIRELKRTHFKRNKEMKQQAEKMRKEENYSDLFEWMKEKVRGDYAYLKR</sequence>
<reference evidence="1 2" key="1">
    <citation type="submission" date="2013-08" db="EMBL/GenBank/DDBJ databases">
        <authorList>
            <person name="Huang J."/>
            <person name="Wang G."/>
        </authorList>
    </citation>
    <scope>NUCLEOTIDE SEQUENCE [LARGE SCALE GENOMIC DNA]</scope>
    <source>
        <strain evidence="1 2">JSM 072002</strain>
    </source>
</reference>
<gene>
    <name evidence="1" type="ORF">N784_02300</name>
</gene>
<dbReference type="EMBL" id="AVPG01000001">
    <property type="protein sequence ID" value="KGX89177.1"/>
    <property type="molecule type" value="Genomic_DNA"/>
</dbReference>
<dbReference type="RefSeq" id="WP_052127087.1">
    <property type="nucleotide sequence ID" value="NZ_AVPG01000001.1"/>
</dbReference>
<evidence type="ECO:0000313" key="2">
    <source>
        <dbReference type="Proteomes" id="UP000030401"/>
    </source>
</evidence>
<dbReference type="OrthoDB" id="2962932at2"/>
<dbReference type="AlphaFoldDB" id="A0A0A5HZZ2"/>
<accession>A0A0A5HZZ2</accession>
<protein>
    <submittedName>
        <fullName evidence="1">Uncharacterized protein</fullName>
    </submittedName>
</protein>
<evidence type="ECO:0000313" key="1">
    <source>
        <dbReference type="EMBL" id="KGX89177.1"/>
    </source>
</evidence>
<dbReference type="STRING" id="1385512.N784_02300"/>
<dbReference type="eggNOG" id="ENOG502Z8P9">
    <property type="taxonomic scope" value="Bacteria"/>
</dbReference>